<dbReference type="InterPro" id="IPR001119">
    <property type="entry name" value="SLH_dom"/>
</dbReference>
<dbReference type="InterPro" id="IPR011050">
    <property type="entry name" value="Pectin_lyase_fold/virulence"/>
</dbReference>
<dbReference type="Pfam" id="PF00395">
    <property type="entry name" value="SLH"/>
    <property type="match status" value="3"/>
</dbReference>
<evidence type="ECO:0000256" key="1">
    <source>
        <dbReference type="SAM" id="MobiDB-lite"/>
    </source>
</evidence>
<feature type="domain" description="SLH" evidence="4">
    <location>
        <begin position="1342"/>
        <end position="1401"/>
    </location>
</feature>
<keyword evidence="2" id="KW-0732">Signal</keyword>
<evidence type="ECO:0000259" key="4">
    <source>
        <dbReference type="PROSITE" id="PS51272"/>
    </source>
</evidence>
<dbReference type="Gene3D" id="2.60.120.260">
    <property type="entry name" value="Galactose-binding domain-like"/>
    <property type="match status" value="1"/>
</dbReference>
<sequence>MRIQRRISRSVFSSFAVLALATAGLTQATPSAMADQPSGGRIFYVDCSAQTNGDGSFESPFNSSAAASSVTLAEGQSLLFKRGVTCRGQVQINGRGSAQSRIYVGAYGDVSKRARIDANGDKNALLALNNEYLTIEDLELEAPGDKQNERRGLSLVSRDGGVLHGIEVRDLYIHNVQGYMPATKGAQPGAFIGKGPNASGGIVIDSLGQNTPSAFKDLVIENNRIEDVSREGIYFWSNWCRRPMLKRWGNLCSKEYTPNENVLVRGNRLKDIGGDGIVLTGIQHGVAEWNQLDNFNLGVEAYNAGIWMANSDHIVLQHNAVSGGVGNKYDSMAYDVDHASTDIVVRHNLSHDNQGGFLLLCPDAIQGDGFGGVHDIDVYGNVSINDHTRWLMHGCGGDIVNMRLFNNTAYVSASTPAVSMWADIWGKNPQVEVFNNVLFAEPGANVSFVKPDDGLSIHHNSFTGFTPPSQASETLRGQVSFVNPQGHDPAGYQLQSEDGLLGTALPLSQSVRGFAGRTFAHEPLVGAFSQSAAASKVKDAGLFAEAGQALCLTAEGTAPNSRVTALAIDSEAAPISTGAAWADAQGRALVCLPSVGNIPAGVSSSDLAVKVFGADGNTLREVTAQVVAPKSTPKFFADSLSLVDKSSEHDKDGRRAVNAIDGNLQTFWHSKWMAPAAQAPHWLVVDAGKTVELSAIQVTGRPIASGGDNGRPKHVKVYLSDDNANFRMVTETILPKQVEPVLIPLAEGDRTVSGRYVKFEVLSNWGDGDFASLADLKLVTGFDSHLGGVGLGVTPPEGALKAPVLLADEALITPGSEFEVGVLGSKVGNAEVEFACDGSKQQVSITSDMMALLQLTAPMASGQCSVIFRQGKEISVAQINLGPLPTPEPTVEPTPEATEEATAEPTPEPTKEPTVEPTKEPTPEVTEEPTTEVTEEPTPEPTKEPTVEPTPEVTEEPTVEPTKEPTPEQPKPPVKPTPEQPKPQPPVKPEPTPAPKPPVKPTPEQPKPQPPVKPEPTPVLPDPKPEPKPLPPVKPQPPVKPEPTPAPVKPTPEQPKPPVKPEPTKEPAPKPQPPVKPTPEQPKPPVKPEPTPVLPDPKPEPKPLPPVKPKPPVKPEPTKEPAPVPAPKPEPKPQPKPEPKPTPVKPEPKPQPKPEPKPTPVKPEPKPVPKPEPKPVPKPVPVPVKPAPKPEPEVLDPFLVRASVPVFSVAKDVPSGALFAGEIKWMYEAGITTGFNSDQTFRPAVGIDREAMAAFLYRLAGRPDVKGYRPVFKDVDQKRTLFWREIQWMHDAGISTGWADGTYRPYQPVNRDAMAAFMYRFCAKFEDKCSKHVNPNKLVVNEPVPFKDVNAKTLHHKAIAWMRRANISTGWADGTYRPVQPIERRAMAAFIFRMVHNGNAE</sequence>
<dbReference type="PRINTS" id="PR01217">
    <property type="entry name" value="PRICHEXTENSN"/>
</dbReference>
<dbReference type="InterPro" id="IPR012334">
    <property type="entry name" value="Pectin_lyas_fold"/>
</dbReference>
<dbReference type="SUPFAM" id="SSF51126">
    <property type="entry name" value="Pectin lyase-like"/>
    <property type="match status" value="1"/>
</dbReference>
<feature type="compositionally biased region" description="Basic and acidic residues" evidence="1">
    <location>
        <begin position="909"/>
        <end position="922"/>
    </location>
</feature>
<evidence type="ECO:0000256" key="2">
    <source>
        <dbReference type="SAM" id="SignalP"/>
    </source>
</evidence>
<evidence type="ECO:0000259" key="3">
    <source>
        <dbReference type="PROSITE" id="PS50022"/>
    </source>
</evidence>
<evidence type="ECO:0000313" key="5">
    <source>
        <dbReference type="EMBL" id="AOZ72968.1"/>
    </source>
</evidence>
<dbReference type="PROSITE" id="PS50022">
    <property type="entry name" value="FA58C_3"/>
    <property type="match status" value="1"/>
</dbReference>
<dbReference type="PROSITE" id="PS51272">
    <property type="entry name" value="SLH"/>
    <property type="match status" value="3"/>
</dbReference>
<dbReference type="STRING" id="1912795.BK816_06415"/>
<dbReference type="Gene3D" id="2.160.20.10">
    <property type="entry name" value="Single-stranded right-handed beta-helix, Pectin lyase-like"/>
    <property type="match status" value="1"/>
</dbReference>
<feature type="signal peptide" evidence="2">
    <location>
        <begin position="1"/>
        <end position="28"/>
    </location>
</feature>
<feature type="domain" description="SLH" evidence="4">
    <location>
        <begin position="1206"/>
        <end position="1270"/>
    </location>
</feature>
<feature type="domain" description="SLH" evidence="4">
    <location>
        <begin position="1272"/>
        <end position="1332"/>
    </location>
</feature>
<dbReference type="SUPFAM" id="SSF49785">
    <property type="entry name" value="Galactose-binding domain-like"/>
    <property type="match status" value="1"/>
</dbReference>
<feature type="compositionally biased region" description="Basic and acidic residues" evidence="1">
    <location>
        <begin position="1129"/>
        <end position="1139"/>
    </location>
</feature>
<dbReference type="Pfam" id="PF00754">
    <property type="entry name" value="F5_F8_type_C"/>
    <property type="match status" value="1"/>
</dbReference>
<feature type="compositionally biased region" description="Acidic residues" evidence="1">
    <location>
        <begin position="925"/>
        <end position="938"/>
    </location>
</feature>
<dbReference type="SMART" id="SM00710">
    <property type="entry name" value="PbH1"/>
    <property type="match status" value="4"/>
</dbReference>
<evidence type="ECO:0008006" key="7">
    <source>
        <dbReference type="Google" id="ProtNLM"/>
    </source>
</evidence>
<feature type="compositionally biased region" description="Pro residues" evidence="1">
    <location>
        <begin position="967"/>
        <end position="1061"/>
    </location>
</feature>
<dbReference type="KEGG" id="avu:BK816_06415"/>
<feature type="chain" id="PRO_5039222545" description="F5/8 type C domain-containing protein" evidence="2">
    <location>
        <begin position="29"/>
        <end position="1401"/>
    </location>
</feature>
<feature type="region of interest" description="Disordered" evidence="1">
    <location>
        <begin position="880"/>
        <end position="1184"/>
    </location>
</feature>
<feature type="domain" description="F5/8 type C" evidence="3">
    <location>
        <begin position="622"/>
        <end position="778"/>
    </location>
</feature>
<name>A0A1D9ML54_9ACTO</name>
<accession>A0A1D9ML54</accession>
<reference evidence="5 6" key="1">
    <citation type="submission" date="2016-10" db="EMBL/GenBank/DDBJ databases">
        <title>Actinomyces aegypiusis sp. nov., isolated from the Aegypius monachus in Qinghai Tibet Plateau China.</title>
        <authorList>
            <person name="Wang Y."/>
        </authorList>
    </citation>
    <scope>NUCLEOTIDE SEQUENCE [LARGE SCALE GENOMIC DNA]</scope>
    <source>
        <strain evidence="5 6">VUL4_3</strain>
    </source>
</reference>
<dbReference type="OrthoDB" id="9764271at2"/>
<dbReference type="InterPro" id="IPR006626">
    <property type="entry name" value="PbH1"/>
</dbReference>
<organism evidence="5 6">
    <name type="scientific">Boudabousia tangfeifanii</name>
    <dbReference type="NCBI Taxonomy" id="1912795"/>
    <lineage>
        <taxon>Bacteria</taxon>
        <taxon>Bacillati</taxon>
        <taxon>Actinomycetota</taxon>
        <taxon>Actinomycetes</taxon>
        <taxon>Actinomycetales</taxon>
        <taxon>Actinomycetaceae</taxon>
        <taxon>Boudabousia</taxon>
    </lineage>
</organism>
<feature type="compositionally biased region" description="Basic and acidic residues" evidence="1">
    <location>
        <begin position="1163"/>
        <end position="1175"/>
    </location>
</feature>
<protein>
    <recommendedName>
        <fullName evidence="7">F5/8 type C domain-containing protein</fullName>
    </recommendedName>
</protein>
<gene>
    <name evidence="5" type="ORF">BK816_06415</name>
</gene>
<dbReference type="InterPro" id="IPR008979">
    <property type="entry name" value="Galactose-bd-like_sf"/>
</dbReference>
<dbReference type="RefSeq" id="WP_071164432.1">
    <property type="nucleotide sequence ID" value="NZ_CP017812.1"/>
</dbReference>
<dbReference type="EMBL" id="CP017812">
    <property type="protein sequence ID" value="AOZ72968.1"/>
    <property type="molecule type" value="Genomic_DNA"/>
</dbReference>
<proteinExistence type="predicted"/>
<dbReference type="Proteomes" id="UP000176288">
    <property type="component" value="Chromosome"/>
</dbReference>
<evidence type="ECO:0000313" key="6">
    <source>
        <dbReference type="Proteomes" id="UP000176288"/>
    </source>
</evidence>
<feature type="compositionally biased region" description="Basic and acidic residues" evidence="1">
    <location>
        <begin position="1146"/>
        <end position="1156"/>
    </location>
</feature>
<keyword evidence="6" id="KW-1185">Reference proteome</keyword>
<dbReference type="InterPro" id="IPR000421">
    <property type="entry name" value="FA58C"/>
</dbReference>
<feature type="compositionally biased region" description="Pro residues" evidence="1">
    <location>
        <begin position="1069"/>
        <end position="1128"/>
    </location>
</feature>